<comment type="caution">
    <text evidence="2">The sequence shown here is derived from an EMBL/GenBank/DDBJ whole genome shotgun (WGS) entry which is preliminary data.</text>
</comment>
<organism evidence="2">
    <name type="scientific">marine sediment metagenome</name>
    <dbReference type="NCBI Taxonomy" id="412755"/>
    <lineage>
        <taxon>unclassified sequences</taxon>
        <taxon>metagenomes</taxon>
        <taxon>ecological metagenomes</taxon>
    </lineage>
</organism>
<feature type="compositionally biased region" description="Basic and acidic residues" evidence="1">
    <location>
        <begin position="1"/>
        <end position="12"/>
    </location>
</feature>
<sequence>MDYRSMKLDKAKGKTATNYENIPEQRGANVP</sequence>
<name>A0A0F9DHC9_9ZZZZ</name>
<gene>
    <name evidence="2" type="ORF">LCGC14_2277580</name>
</gene>
<feature type="non-terminal residue" evidence="2">
    <location>
        <position position="31"/>
    </location>
</feature>
<reference evidence="2" key="1">
    <citation type="journal article" date="2015" name="Nature">
        <title>Complex archaea that bridge the gap between prokaryotes and eukaryotes.</title>
        <authorList>
            <person name="Spang A."/>
            <person name="Saw J.H."/>
            <person name="Jorgensen S.L."/>
            <person name="Zaremba-Niedzwiedzka K."/>
            <person name="Martijn J."/>
            <person name="Lind A.E."/>
            <person name="van Eijk R."/>
            <person name="Schleper C."/>
            <person name="Guy L."/>
            <person name="Ettema T.J."/>
        </authorList>
    </citation>
    <scope>NUCLEOTIDE SEQUENCE</scope>
</reference>
<protein>
    <submittedName>
        <fullName evidence="2">Uncharacterized protein</fullName>
    </submittedName>
</protein>
<evidence type="ECO:0000256" key="1">
    <source>
        <dbReference type="SAM" id="MobiDB-lite"/>
    </source>
</evidence>
<proteinExistence type="predicted"/>
<dbReference type="EMBL" id="LAZR01031619">
    <property type="protein sequence ID" value="KKL53226.1"/>
    <property type="molecule type" value="Genomic_DNA"/>
</dbReference>
<evidence type="ECO:0000313" key="2">
    <source>
        <dbReference type="EMBL" id="KKL53226.1"/>
    </source>
</evidence>
<accession>A0A0F9DHC9</accession>
<dbReference type="AlphaFoldDB" id="A0A0F9DHC9"/>
<feature type="region of interest" description="Disordered" evidence="1">
    <location>
        <begin position="1"/>
        <end position="31"/>
    </location>
</feature>